<reference evidence="5" key="1">
    <citation type="submission" date="2017-02" db="UniProtKB">
        <authorList>
            <consortium name="WormBaseParasite"/>
        </authorList>
    </citation>
    <scope>IDENTIFICATION</scope>
</reference>
<evidence type="ECO:0000256" key="1">
    <source>
        <dbReference type="ARBA" id="ARBA00022617"/>
    </source>
</evidence>
<dbReference type="SUPFAM" id="SSF46458">
    <property type="entry name" value="Globin-like"/>
    <property type="match status" value="1"/>
</dbReference>
<dbReference type="PANTHER" id="PTHR46458">
    <property type="entry name" value="BLR2807 PROTEIN"/>
    <property type="match status" value="1"/>
</dbReference>
<organism evidence="4 5">
    <name type="scientific">Ascaris lumbricoides</name>
    <name type="common">Giant roundworm</name>
    <dbReference type="NCBI Taxonomy" id="6252"/>
    <lineage>
        <taxon>Eukaryota</taxon>
        <taxon>Metazoa</taxon>
        <taxon>Ecdysozoa</taxon>
        <taxon>Nematoda</taxon>
        <taxon>Chromadorea</taxon>
        <taxon>Rhabditida</taxon>
        <taxon>Spirurina</taxon>
        <taxon>Ascaridomorpha</taxon>
        <taxon>Ascaridoidea</taxon>
        <taxon>Ascarididae</taxon>
        <taxon>Ascaris</taxon>
    </lineage>
</organism>
<keyword evidence="2" id="KW-0479">Metal-binding</keyword>
<keyword evidence="1" id="KW-0349">Heme</keyword>
<evidence type="ECO:0000256" key="2">
    <source>
        <dbReference type="ARBA" id="ARBA00022723"/>
    </source>
</evidence>
<dbReference type="InterPro" id="IPR009050">
    <property type="entry name" value="Globin-like_sf"/>
</dbReference>
<dbReference type="WBParaSite" id="ALUE_0000870801-mRNA-1">
    <property type="protein sequence ID" value="ALUE_0000870801-mRNA-1"/>
    <property type="gene ID" value="ALUE_0000870801"/>
</dbReference>
<dbReference type="CDD" id="cd01040">
    <property type="entry name" value="Mb-like"/>
    <property type="match status" value="1"/>
</dbReference>
<evidence type="ECO:0000256" key="3">
    <source>
        <dbReference type="ARBA" id="ARBA00023004"/>
    </source>
</evidence>
<evidence type="ECO:0000313" key="5">
    <source>
        <dbReference type="WBParaSite" id="ALUE_0000870801-mRNA-1"/>
    </source>
</evidence>
<dbReference type="Gene3D" id="1.10.490.10">
    <property type="entry name" value="Globins"/>
    <property type="match status" value="1"/>
</dbReference>
<name>A0A0M3HYR2_ASCLU</name>
<dbReference type="InterPro" id="IPR050532">
    <property type="entry name" value="Globin-like_OT"/>
</dbReference>
<keyword evidence="4" id="KW-1185">Reference proteome</keyword>
<proteinExistence type="predicted"/>
<dbReference type="InterPro" id="IPR044399">
    <property type="entry name" value="Mb-like_M"/>
</dbReference>
<dbReference type="Proteomes" id="UP000036681">
    <property type="component" value="Unplaced"/>
</dbReference>
<protein>
    <submittedName>
        <fullName evidence="5">GLOBIN domain-containing protein</fullName>
    </submittedName>
</protein>
<dbReference type="GO" id="GO:0046872">
    <property type="term" value="F:metal ion binding"/>
    <property type="evidence" value="ECO:0007669"/>
    <property type="project" value="UniProtKB-KW"/>
</dbReference>
<dbReference type="PANTHER" id="PTHR46458:SF17">
    <property type="entry name" value="GLOBIN FAMILY PROFILE DOMAIN-CONTAINING PROTEIN"/>
    <property type="match status" value="1"/>
</dbReference>
<dbReference type="AlphaFoldDB" id="A0A0M3HYR2"/>
<keyword evidence="3" id="KW-0408">Iron</keyword>
<accession>A0A0M3HYR2</accession>
<dbReference type="GO" id="GO:0019825">
    <property type="term" value="F:oxygen binding"/>
    <property type="evidence" value="ECO:0007669"/>
    <property type="project" value="InterPro"/>
</dbReference>
<sequence length="265" mass="29997">MIKTPTIRRVQTTVEILPPSLDRTTQEIFAAKSHNRLERSMSIVASPRTSSISLLPSLTPSQVQTIRKSWKHINTKGLYTVIRRCFQQLECMCPSVSNAFNSANNQLSANISTVRTLVEHTKFMLILIDRIVENDQDSIIELRRIGASHVVLKESFGFGENELEKFGEMLAEAFLKLDGIRQSKETSRAWRLVIASMIDQLRAGFDSEWRVQKRRASFNSQASGGSPEPENRLEIFTPQLKGTVEYERVSLLKNCVCGSIRRVGN</sequence>
<dbReference type="InterPro" id="IPR012292">
    <property type="entry name" value="Globin/Proto"/>
</dbReference>
<dbReference type="GO" id="GO:0020037">
    <property type="term" value="F:heme binding"/>
    <property type="evidence" value="ECO:0007669"/>
    <property type="project" value="InterPro"/>
</dbReference>
<evidence type="ECO:0000313" key="4">
    <source>
        <dbReference type="Proteomes" id="UP000036681"/>
    </source>
</evidence>